<gene>
    <name evidence="1" type="ORF">CU102_03765</name>
</gene>
<accession>A0A2P7BUT6</accession>
<evidence type="ECO:0000313" key="1">
    <source>
        <dbReference type="EMBL" id="PSH70216.1"/>
    </source>
</evidence>
<organism evidence="1 2">
    <name type="scientific">Phyllobacterium brassicacearum</name>
    <dbReference type="NCBI Taxonomy" id="314235"/>
    <lineage>
        <taxon>Bacteria</taxon>
        <taxon>Pseudomonadati</taxon>
        <taxon>Pseudomonadota</taxon>
        <taxon>Alphaproteobacteria</taxon>
        <taxon>Hyphomicrobiales</taxon>
        <taxon>Phyllobacteriaceae</taxon>
        <taxon>Phyllobacterium</taxon>
    </lineage>
</organism>
<dbReference type="Proteomes" id="UP000241444">
    <property type="component" value="Unassembled WGS sequence"/>
</dbReference>
<comment type="caution">
    <text evidence="1">The sequence shown here is derived from an EMBL/GenBank/DDBJ whole genome shotgun (WGS) entry which is preliminary data.</text>
</comment>
<dbReference type="AlphaFoldDB" id="A0A2P7BUT6"/>
<name>A0A2P7BUT6_9HYPH</name>
<protein>
    <submittedName>
        <fullName evidence="1">Uncharacterized protein</fullName>
    </submittedName>
</protein>
<proteinExistence type="predicted"/>
<dbReference type="OrthoDB" id="7268941at2"/>
<reference evidence="2" key="1">
    <citation type="submission" date="2017-11" db="EMBL/GenBank/DDBJ databases">
        <authorList>
            <person name="Kuznetsova I."/>
            <person name="Sazanova A."/>
            <person name="Chirak E."/>
            <person name="Safronova V."/>
            <person name="Willems A."/>
        </authorList>
    </citation>
    <scope>NUCLEOTIDE SEQUENCE [LARGE SCALE GENOMIC DNA]</scope>
    <source>
        <strain evidence="2">STM 196</strain>
    </source>
</reference>
<evidence type="ECO:0000313" key="2">
    <source>
        <dbReference type="Proteomes" id="UP000241444"/>
    </source>
</evidence>
<dbReference type="EMBL" id="PGGO01000002">
    <property type="protein sequence ID" value="PSH70216.1"/>
    <property type="molecule type" value="Genomic_DNA"/>
</dbReference>
<keyword evidence="2" id="KW-1185">Reference proteome</keyword>
<dbReference type="RefSeq" id="WP_106709940.1">
    <property type="nucleotide sequence ID" value="NZ_PGGO01000002.1"/>
</dbReference>
<sequence length="85" mass="9659">MKPERFNECLSFLRWSQIDLAAALECDIFLVNAWANGIEAIPDDIAAWLDKLAKAHAKAGIPENYKGVQLKMKIRKYHRPGSETM</sequence>